<gene>
    <name evidence="2" type="ORF">IRJ16_12070</name>
</gene>
<dbReference type="InterPro" id="IPR000866">
    <property type="entry name" value="AhpC/TSA"/>
</dbReference>
<dbReference type="GO" id="GO:0016209">
    <property type="term" value="F:antioxidant activity"/>
    <property type="evidence" value="ECO:0007669"/>
    <property type="project" value="InterPro"/>
</dbReference>
<evidence type="ECO:0000313" key="3">
    <source>
        <dbReference type="Proteomes" id="UP000622475"/>
    </source>
</evidence>
<name>A0A929KVZ7_9SPHI</name>
<feature type="domain" description="Alkyl hydroperoxide reductase subunit C/ Thiol specific antioxidant" evidence="1">
    <location>
        <begin position="64"/>
        <end position="183"/>
    </location>
</feature>
<dbReference type="Gene3D" id="3.40.30.10">
    <property type="entry name" value="Glutaredoxin"/>
    <property type="match status" value="1"/>
</dbReference>
<protein>
    <submittedName>
        <fullName evidence="2">Redoxin domain-containing protein</fullName>
    </submittedName>
</protein>
<keyword evidence="3" id="KW-1185">Reference proteome</keyword>
<dbReference type="SUPFAM" id="SSF52833">
    <property type="entry name" value="Thioredoxin-like"/>
    <property type="match status" value="1"/>
</dbReference>
<dbReference type="InterPro" id="IPR036249">
    <property type="entry name" value="Thioredoxin-like_sf"/>
</dbReference>
<accession>A0A929KVZ7</accession>
<organism evidence="2 3">
    <name type="scientific">Mucilaginibacter myungsuensis</name>
    <dbReference type="NCBI Taxonomy" id="649104"/>
    <lineage>
        <taxon>Bacteria</taxon>
        <taxon>Pseudomonadati</taxon>
        <taxon>Bacteroidota</taxon>
        <taxon>Sphingobacteriia</taxon>
        <taxon>Sphingobacteriales</taxon>
        <taxon>Sphingobacteriaceae</taxon>
        <taxon>Mucilaginibacter</taxon>
    </lineage>
</organism>
<evidence type="ECO:0000313" key="2">
    <source>
        <dbReference type="EMBL" id="MBE9662621.1"/>
    </source>
</evidence>
<evidence type="ECO:0000259" key="1">
    <source>
        <dbReference type="Pfam" id="PF00578"/>
    </source>
</evidence>
<dbReference type="Pfam" id="PF00578">
    <property type="entry name" value="AhpC-TSA"/>
    <property type="match status" value="1"/>
</dbReference>
<dbReference type="EMBL" id="JADFFL010000004">
    <property type="protein sequence ID" value="MBE9662621.1"/>
    <property type="molecule type" value="Genomic_DNA"/>
</dbReference>
<proteinExistence type="predicted"/>
<reference evidence="2" key="1">
    <citation type="submission" date="2020-10" db="EMBL/GenBank/DDBJ databases">
        <title>Mucilaginibacter mali sp. nov., isolated from rhizosphere soil of apple orchard.</title>
        <authorList>
            <person name="Lee J.-S."/>
            <person name="Kim H.S."/>
            <person name="Kim J.-S."/>
        </authorList>
    </citation>
    <scope>NUCLEOTIDE SEQUENCE</scope>
    <source>
        <strain evidence="2">KCTC 22746</strain>
    </source>
</reference>
<dbReference type="AlphaFoldDB" id="A0A929KVZ7"/>
<dbReference type="RefSeq" id="WP_194111835.1">
    <property type="nucleotide sequence ID" value="NZ_JADFFL010000004.1"/>
</dbReference>
<comment type="caution">
    <text evidence="2">The sequence shown here is derived from an EMBL/GenBank/DDBJ whole genome shotgun (WGS) entry which is preliminary data.</text>
</comment>
<sequence>MLATALNTAKYPFFDLLEVVPDVDLSFRKYKPLRPVRTGNSLPGFNLRSGYNNWQHFFNGAEIHGPIQIRQLLNKPLVISFYSPQWQQHGVDQLKQLNALQTEIKANGGNLLIVTPEKEAALEKLAWDNSLSLNFYFDADHELAQSLRIYSDADPIWNRFSGIDENVPLAATYVLDTNKQVVYDEPGLDLERSIDGKDIVAAVYQAGLSNSLKRSA</sequence>
<dbReference type="Proteomes" id="UP000622475">
    <property type="component" value="Unassembled WGS sequence"/>
</dbReference>
<dbReference type="GO" id="GO:0016491">
    <property type="term" value="F:oxidoreductase activity"/>
    <property type="evidence" value="ECO:0007669"/>
    <property type="project" value="InterPro"/>
</dbReference>